<dbReference type="EMBL" id="JBBPBM010000001">
    <property type="protein sequence ID" value="KAK8600013.1"/>
    <property type="molecule type" value="Genomic_DNA"/>
</dbReference>
<name>A0ABR2GAS5_9ROSI</name>
<keyword evidence="2" id="KW-1185">Reference proteome</keyword>
<reference evidence="1 2" key="1">
    <citation type="journal article" date="2024" name="G3 (Bethesda)">
        <title>Genome assembly of Hibiscus sabdariffa L. provides insights into metabolisms of medicinal natural products.</title>
        <authorList>
            <person name="Kim T."/>
        </authorList>
    </citation>
    <scope>NUCLEOTIDE SEQUENCE [LARGE SCALE GENOMIC DNA]</scope>
    <source>
        <strain evidence="1">TK-2024</strain>
        <tissue evidence="1">Old leaves</tissue>
    </source>
</reference>
<evidence type="ECO:0000313" key="2">
    <source>
        <dbReference type="Proteomes" id="UP001472677"/>
    </source>
</evidence>
<dbReference type="Proteomes" id="UP001472677">
    <property type="component" value="Unassembled WGS sequence"/>
</dbReference>
<comment type="caution">
    <text evidence="1">The sequence shown here is derived from an EMBL/GenBank/DDBJ whole genome shotgun (WGS) entry which is preliminary data.</text>
</comment>
<organism evidence="1 2">
    <name type="scientific">Hibiscus sabdariffa</name>
    <name type="common">roselle</name>
    <dbReference type="NCBI Taxonomy" id="183260"/>
    <lineage>
        <taxon>Eukaryota</taxon>
        <taxon>Viridiplantae</taxon>
        <taxon>Streptophyta</taxon>
        <taxon>Embryophyta</taxon>
        <taxon>Tracheophyta</taxon>
        <taxon>Spermatophyta</taxon>
        <taxon>Magnoliopsida</taxon>
        <taxon>eudicotyledons</taxon>
        <taxon>Gunneridae</taxon>
        <taxon>Pentapetalae</taxon>
        <taxon>rosids</taxon>
        <taxon>malvids</taxon>
        <taxon>Malvales</taxon>
        <taxon>Malvaceae</taxon>
        <taxon>Malvoideae</taxon>
        <taxon>Hibiscus</taxon>
    </lineage>
</organism>
<gene>
    <name evidence="1" type="ORF">V6N12_049874</name>
</gene>
<proteinExistence type="predicted"/>
<sequence>MGGWVGYLVTSEEVFPLGLALFRASIITLVPHPGGDNFPKQLVPLGLHETPIQLRSDHEELLRFLNTPLRESIGIDANTAGSHQKDLLNLKRDCLKERKDGKRKSMDLYGDGVNNKCEPLKKEMEILKK</sequence>
<evidence type="ECO:0000313" key="1">
    <source>
        <dbReference type="EMBL" id="KAK8600013.1"/>
    </source>
</evidence>
<protein>
    <submittedName>
        <fullName evidence="1">Uncharacterized protein</fullName>
    </submittedName>
</protein>
<accession>A0ABR2GAS5</accession>